<evidence type="ECO:0000256" key="1">
    <source>
        <dbReference type="SAM" id="MobiDB-lite"/>
    </source>
</evidence>
<feature type="domain" description="LiaF transmembrane" evidence="4">
    <location>
        <begin position="10"/>
        <end position="117"/>
    </location>
</feature>
<feature type="compositionally biased region" description="Basic and acidic residues" evidence="1">
    <location>
        <begin position="158"/>
        <end position="181"/>
    </location>
</feature>
<dbReference type="HOGENOM" id="CLU_074089_0_0_9"/>
<dbReference type="InterPro" id="IPR047793">
    <property type="entry name" value="LiaF_C"/>
</dbReference>
<organism evidence="5 6">
    <name type="scientific">Paenibacillus beijingensis</name>
    <dbReference type="NCBI Taxonomy" id="1126833"/>
    <lineage>
        <taxon>Bacteria</taxon>
        <taxon>Bacillati</taxon>
        <taxon>Bacillota</taxon>
        <taxon>Bacilli</taxon>
        <taxon>Bacillales</taxon>
        <taxon>Paenibacillaceae</taxon>
        <taxon>Paenibacillus</taxon>
    </lineage>
</organism>
<dbReference type="InterPro" id="IPR024425">
    <property type="entry name" value="LiaF-like_C"/>
</dbReference>
<dbReference type="STRING" id="1126833.VN24_16300"/>
<gene>
    <name evidence="5" type="ORF">VN24_16300</name>
</gene>
<dbReference type="Proteomes" id="UP000032633">
    <property type="component" value="Chromosome"/>
</dbReference>
<dbReference type="EMBL" id="CP011058">
    <property type="protein sequence ID" value="AJY75829.1"/>
    <property type="molecule type" value="Genomic_DNA"/>
</dbReference>
<name>A0A0D5NKF4_9BACL</name>
<reference evidence="5 6" key="1">
    <citation type="journal article" date="2015" name="J. Biotechnol.">
        <title>Complete genome sequence of Paenibacillus beijingensis 7188(T) (=DSM 24997(T)), a novel rhizobacterium from jujube garden soil.</title>
        <authorList>
            <person name="Kwak Y."/>
            <person name="Shin J.H."/>
        </authorList>
    </citation>
    <scope>NUCLEOTIDE SEQUENCE [LARGE SCALE GENOMIC DNA]</scope>
    <source>
        <strain evidence="5 6">DSM 24997</strain>
    </source>
</reference>
<dbReference type="AlphaFoldDB" id="A0A0D5NKF4"/>
<keyword evidence="2" id="KW-0812">Transmembrane</keyword>
<dbReference type="Pfam" id="PF22570">
    <property type="entry name" value="LiaF-TM"/>
    <property type="match status" value="1"/>
</dbReference>
<dbReference type="Pfam" id="PF09922">
    <property type="entry name" value="LiaF-like_C"/>
    <property type="match status" value="1"/>
</dbReference>
<feature type="region of interest" description="Disordered" evidence="1">
    <location>
        <begin position="123"/>
        <end position="183"/>
    </location>
</feature>
<proteinExistence type="predicted"/>
<evidence type="ECO:0000313" key="5">
    <source>
        <dbReference type="EMBL" id="AJY75829.1"/>
    </source>
</evidence>
<dbReference type="OrthoDB" id="2351415at2"/>
<evidence type="ECO:0000256" key="2">
    <source>
        <dbReference type="SAM" id="Phobius"/>
    </source>
</evidence>
<feature type="transmembrane region" description="Helical" evidence="2">
    <location>
        <begin position="94"/>
        <end position="112"/>
    </location>
</feature>
<dbReference type="PATRIC" id="fig|1126833.4.peg.3569"/>
<feature type="transmembrane region" description="Helical" evidence="2">
    <location>
        <begin position="41"/>
        <end position="59"/>
    </location>
</feature>
<sequence>MNNHYLNRLFWGLIVIAVGAAFLMRQSGFIQFDIGELASDFWPLVLIVIGLSGMLGGSAGGGRGSFIWAAIMIVLGLVFLGNNLGWITWSVGDVMQFSGPIVLILIGVGLIFKPRRKPSLPSQDDEWKSYSAYNEPVPPAPPLHPDPRLEPLNVDGGAAKEEHSPGRTDKDDHKEYDHKDGYSSMDTKQQWKEYRHAMRHARKHAHRSRHGHHDRVEWWNYDPAAQTRSGFIGDLHLGEDYWELKPMNISHFIGDTIIDLTKAQIPHGETKLVISSFIGDVKVFLPSDYEIGVQVISSAFLGDAKILGRKEGGLFRNMNVESPSYNDTDKKIRIVCSTFIGDVRVTKVG</sequence>
<keyword evidence="2" id="KW-0472">Membrane</keyword>
<protein>
    <recommendedName>
        <fullName evidence="7">Cell wall-active antibiotics response protein</fullName>
    </recommendedName>
</protein>
<evidence type="ECO:0000259" key="4">
    <source>
        <dbReference type="Pfam" id="PF22570"/>
    </source>
</evidence>
<evidence type="ECO:0000313" key="6">
    <source>
        <dbReference type="Proteomes" id="UP000032633"/>
    </source>
</evidence>
<keyword evidence="6" id="KW-1185">Reference proteome</keyword>
<dbReference type="RefSeq" id="WP_045671257.1">
    <property type="nucleotide sequence ID" value="NZ_CP011058.1"/>
</dbReference>
<feature type="transmembrane region" description="Helical" evidence="2">
    <location>
        <begin position="9"/>
        <end position="29"/>
    </location>
</feature>
<reference evidence="6" key="2">
    <citation type="submission" date="2015-03" db="EMBL/GenBank/DDBJ databases">
        <title>Genome sequence of Paenibacillus beijingensis strain DSM 24997T.</title>
        <authorList>
            <person name="Kwak Y."/>
            <person name="Shin J.-H."/>
        </authorList>
    </citation>
    <scope>NUCLEOTIDE SEQUENCE [LARGE SCALE GENOMIC DNA]</scope>
    <source>
        <strain evidence="6">DSM 24997</strain>
    </source>
</reference>
<dbReference type="InterPro" id="IPR054331">
    <property type="entry name" value="LiaF_TM"/>
</dbReference>
<feature type="transmembrane region" description="Helical" evidence="2">
    <location>
        <begin position="66"/>
        <end position="88"/>
    </location>
</feature>
<evidence type="ECO:0000259" key="3">
    <source>
        <dbReference type="Pfam" id="PF09922"/>
    </source>
</evidence>
<evidence type="ECO:0008006" key="7">
    <source>
        <dbReference type="Google" id="ProtNLM"/>
    </source>
</evidence>
<dbReference type="NCBIfam" id="NF040535">
    <property type="entry name" value="LiaF_C_term"/>
    <property type="match status" value="1"/>
</dbReference>
<keyword evidence="2" id="KW-1133">Transmembrane helix</keyword>
<dbReference type="KEGG" id="pbj:VN24_16300"/>
<accession>A0A0D5NKF4</accession>
<feature type="domain" description="Cell wall-active antibiotics response LiaF-like C-terminal" evidence="3">
    <location>
        <begin position="231"/>
        <end position="345"/>
    </location>
</feature>